<proteinExistence type="predicted"/>
<accession>A0AAE3AF82</accession>
<reference evidence="1" key="1">
    <citation type="submission" date="2021-10" db="EMBL/GenBank/DDBJ databases">
        <title>Anaerobic single-cell dispensing facilitates the cultivation of human gut bacteria.</title>
        <authorList>
            <person name="Afrizal A."/>
        </authorList>
    </citation>
    <scope>NUCLEOTIDE SEQUENCE</scope>
    <source>
        <strain evidence="1">CLA-AA-H272</strain>
    </source>
</reference>
<dbReference type="EMBL" id="JAJEPW010000009">
    <property type="protein sequence ID" value="MCC2128846.1"/>
    <property type="molecule type" value="Genomic_DNA"/>
</dbReference>
<keyword evidence="2" id="KW-1185">Reference proteome</keyword>
<evidence type="ECO:0000313" key="2">
    <source>
        <dbReference type="Proteomes" id="UP001199319"/>
    </source>
</evidence>
<dbReference type="Proteomes" id="UP001199319">
    <property type="component" value="Unassembled WGS sequence"/>
</dbReference>
<organism evidence="1 2">
    <name type="scientific">Brotocaccenecus cirricatena</name>
    <dbReference type="NCBI Taxonomy" id="3064195"/>
    <lineage>
        <taxon>Bacteria</taxon>
        <taxon>Bacillati</taxon>
        <taxon>Bacillota</taxon>
        <taxon>Clostridia</taxon>
        <taxon>Eubacteriales</taxon>
        <taxon>Oscillospiraceae</taxon>
        <taxon>Brotocaccenecus</taxon>
    </lineage>
</organism>
<name>A0AAE3AF82_9FIRM</name>
<protein>
    <submittedName>
        <fullName evidence="1">4-oxalocrotonate tautomerase</fullName>
    </submittedName>
</protein>
<evidence type="ECO:0000313" key="1">
    <source>
        <dbReference type="EMBL" id="MCC2128846.1"/>
    </source>
</evidence>
<gene>
    <name evidence="1" type="ORF">LKD37_04820</name>
</gene>
<dbReference type="RefSeq" id="WP_302928147.1">
    <property type="nucleotide sequence ID" value="NZ_JAJEPW010000009.1"/>
</dbReference>
<sequence>MEEKKNLCAPIPLSLHQRLRAEQEQRGQTLSDYITDILREHFEGGARTMNANNRTIAFQVPEELFGRLKDYLARNGLKQKDFILGLIERELNDAGNEE</sequence>
<dbReference type="AlphaFoldDB" id="A0AAE3AF82"/>
<comment type="caution">
    <text evidence="1">The sequence shown here is derived from an EMBL/GenBank/DDBJ whole genome shotgun (WGS) entry which is preliminary data.</text>
</comment>